<evidence type="ECO:0000313" key="3">
    <source>
        <dbReference type="Proteomes" id="UP000610303"/>
    </source>
</evidence>
<dbReference type="RefSeq" id="WP_189084526.1">
    <property type="nucleotide sequence ID" value="NZ_BMRJ01000001.1"/>
</dbReference>
<accession>A0A918CGV1</accession>
<feature type="compositionally biased region" description="Basic residues" evidence="1">
    <location>
        <begin position="107"/>
        <end position="118"/>
    </location>
</feature>
<evidence type="ECO:0000313" key="2">
    <source>
        <dbReference type="EMBL" id="GGR21644.1"/>
    </source>
</evidence>
<evidence type="ECO:0000256" key="1">
    <source>
        <dbReference type="SAM" id="MobiDB-lite"/>
    </source>
</evidence>
<keyword evidence="3" id="KW-1185">Reference proteome</keyword>
<dbReference type="EMBL" id="BMRJ01000001">
    <property type="protein sequence ID" value="GGR21644.1"/>
    <property type="molecule type" value="Genomic_DNA"/>
</dbReference>
<gene>
    <name evidence="2" type="ORF">GCM10010196_13960</name>
</gene>
<feature type="compositionally biased region" description="Low complexity" evidence="1">
    <location>
        <begin position="88"/>
        <end position="106"/>
    </location>
</feature>
<sequence>MATKTTTKAAVETTETVELPPLQIVNEGIMRVIEAHDINVQKNRYKAMRAIAWQAFVEAIEAGEFDALVERASANVDELPSGWELEAASKSAAKRSPAQARVAAKAPARKAPVKKVAA</sequence>
<reference evidence="2" key="1">
    <citation type="journal article" date="2014" name="Int. J. Syst. Evol. Microbiol.">
        <title>Complete genome sequence of Corynebacterium casei LMG S-19264T (=DSM 44701T), isolated from a smear-ripened cheese.</title>
        <authorList>
            <consortium name="US DOE Joint Genome Institute (JGI-PGF)"/>
            <person name="Walter F."/>
            <person name="Albersmeier A."/>
            <person name="Kalinowski J."/>
            <person name="Ruckert C."/>
        </authorList>
    </citation>
    <scope>NUCLEOTIDE SEQUENCE</scope>
    <source>
        <strain evidence="2">JCM 3346</strain>
    </source>
</reference>
<feature type="region of interest" description="Disordered" evidence="1">
    <location>
        <begin position="88"/>
        <end position="118"/>
    </location>
</feature>
<name>A0A918CGV1_AGRME</name>
<dbReference type="AlphaFoldDB" id="A0A918CGV1"/>
<comment type="caution">
    <text evidence="2">The sequence shown here is derived from an EMBL/GenBank/DDBJ whole genome shotgun (WGS) entry which is preliminary data.</text>
</comment>
<reference evidence="2" key="2">
    <citation type="submission" date="2020-09" db="EMBL/GenBank/DDBJ databases">
        <authorList>
            <person name="Sun Q."/>
            <person name="Ohkuma M."/>
        </authorList>
    </citation>
    <scope>NUCLEOTIDE SEQUENCE</scope>
    <source>
        <strain evidence="2">JCM 3346</strain>
    </source>
</reference>
<protein>
    <submittedName>
        <fullName evidence="2">Uncharacterized protein</fullName>
    </submittedName>
</protein>
<proteinExistence type="predicted"/>
<dbReference type="Proteomes" id="UP000610303">
    <property type="component" value="Unassembled WGS sequence"/>
</dbReference>
<organism evidence="2 3">
    <name type="scientific">Agromyces mediolanus</name>
    <name type="common">Corynebacterium mediolanum</name>
    <dbReference type="NCBI Taxonomy" id="41986"/>
    <lineage>
        <taxon>Bacteria</taxon>
        <taxon>Bacillati</taxon>
        <taxon>Actinomycetota</taxon>
        <taxon>Actinomycetes</taxon>
        <taxon>Micrococcales</taxon>
        <taxon>Microbacteriaceae</taxon>
        <taxon>Agromyces</taxon>
    </lineage>
</organism>